<dbReference type="GO" id="GO:0006086">
    <property type="term" value="P:pyruvate decarboxylation to acetyl-CoA"/>
    <property type="evidence" value="ECO:0007669"/>
    <property type="project" value="InterPro"/>
</dbReference>
<accession>A0A1X1WLZ9</accession>
<evidence type="ECO:0000313" key="10">
    <source>
        <dbReference type="Proteomes" id="UP001084650"/>
    </source>
</evidence>
<dbReference type="InterPro" id="IPR045257">
    <property type="entry name" value="E2/Pdx1"/>
</dbReference>
<dbReference type="InterPro" id="IPR001078">
    <property type="entry name" value="2-oxoacid_DH_actylTfrase"/>
</dbReference>
<comment type="cofactor">
    <cofactor evidence="1 4">
        <name>(R)-lipoate</name>
        <dbReference type="ChEBI" id="CHEBI:83088"/>
    </cofactor>
</comment>
<dbReference type="Pfam" id="PF00198">
    <property type="entry name" value="2-oxoacid_dh"/>
    <property type="match status" value="1"/>
</dbReference>
<evidence type="ECO:0000256" key="4">
    <source>
        <dbReference type="RuleBase" id="RU003423"/>
    </source>
</evidence>
<dbReference type="SUPFAM" id="SSF47005">
    <property type="entry name" value="Peripheral subunit-binding domain of 2-oxo acid dehydrogenase complex"/>
    <property type="match status" value="1"/>
</dbReference>
<dbReference type="GO" id="GO:0045254">
    <property type="term" value="C:pyruvate dehydrogenase complex"/>
    <property type="evidence" value="ECO:0007669"/>
    <property type="project" value="InterPro"/>
</dbReference>
<reference evidence="8 9" key="1">
    <citation type="submission" date="2016-01" db="EMBL/GenBank/DDBJ databases">
        <title>The new phylogeny of the genus Mycobacterium.</title>
        <authorList>
            <person name="Tarcisio F."/>
            <person name="Conor M."/>
            <person name="Antonella G."/>
            <person name="Elisabetta G."/>
            <person name="Giulia F.S."/>
            <person name="Sara T."/>
            <person name="Anna F."/>
            <person name="Clotilde B."/>
            <person name="Roberto B."/>
            <person name="Veronica D.S."/>
            <person name="Fabio R."/>
            <person name="Monica P."/>
            <person name="Olivier J."/>
            <person name="Enrico T."/>
            <person name="Nicola S."/>
        </authorList>
    </citation>
    <scope>NUCLEOTIDE SEQUENCE [LARGE SCALE GENOMIC DNA]</scope>
    <source>
        <strain evidence="8 9">DSM 45541</strain>
    </source>
</reference>
<dbReference type="SUPFAM" id="SSF51230">
    <property type="entry name" value="Single hybrid motif"/>
    <property type="match status" value="1"/>
</dbReference>
<dbReference type="Pfam" id="PF02817">
    <property type="entry name" value="E3_binding"/>
    <property type="match status" value="1"/>
</dbReference>
<dbReference type="EMBL" id="LQPC01000030">
    <property type="protein sequence ID" value="ORV87568.1"/>
    <property type="molecule type" value="Genomic_DNA"/>
</dbReference>
<dbReference type="InterPro" id="IPR023213">
    <property type="entry name" value="CAT-like_dom_sf"/>
</dbReference>
<gene>
    <name evidence="8" type="ORF">AWC12_14315</name>
    <name evidence="7" type="ORF">OY187_10110</name>
</gene>
<dbReference type="InterPro" id="IPR011053">
    <property type="entry name" value="Single_hybrid_motif"/>
</dbReference>
<dbReference type="InterPro" id="IPR000089">
    <property type="entry name" value="Biotin_lipoyl"/>
</dbReference>
<dbReference type="PANTHER" id="PTHR23151:SF90">
    <property type="entry name" value="DIHYDROLIPOYLLYSINE-RESIDUE ACETYLTRANSFERASE COMPONENT OF PYRUVATE DEHYDROGENASE COMPLEX, MITOCHONDRIAL-RELATED"/>
    <property type="match status" value="1"/>
</dbReference>
<comment type="similarity">
    <text evidence="2 4">Belongs to the 2-oxoacid dehydrogenase family.</text>
</comment>
<organism evidence="8 9">
    <name type="scientific">Mycolicibacterium iranicum</name>
    <name type="common">Mycobacterium iranicum</name>
    <dbReference type="NCBI Taxonomy" id="912594"/>
    <lineage>
        <taxon>Bacteria</taxon>
        <taxon>Bacillati</taxon>
        <taxon>Actinomycetota</taxon>
        <taxon>Actinomycetes</taxon>
        <taxon>Mycobacteriales</taxon>
        <taxon>Mycobacteriaceae</taxon>
        <taxon>Mycolicibacterium</taxon>
    </lineage>
</organism>
<evidence type="ECO:0000256" key="2">
    <source>
        <dbReference type="ARBA" id="ARBA00007317"/>
    </source>
</evidence>
<keyword evidence="4" id="KW-0808">Transferase</keyword>
<dbReference type="Proteomes" id="UP001084650">
    <property type="component" value="Unassembled WGS sequence"/>
</dbReference>
<comment type="caution">
    <text evidence="8">The sequence shown here is derived from an EMBL/GenBank/DDBJ whole genome shotgun (WGS) entry which is preliminary data.</text>
</comment>
<dbReference type="PROSITE" id="PS51826">
    <property type="entry name" value="PSBD"/>
    <property type="match status" value="1"/>
</dbReference>
<keyword evidence="4" id="KW-0012">Acyltransferase</keyword>
<evidence type="ECO:0000256" key="1">
    <source>
        <dbReference type="ARBA" id="ARBA00001938"/>
    </source>
</evidence>
<keyword evidence="3 4" id="KW-0450">Lipoyl</keyword>
<dbReference type="Gene3D" id="2.40.50.100">
    <property type="match status" value="1"/>
</dbReference>
<dbReference type="RefSeq" id="WP_085174948.1">
    <property type="nucleotide sequence ID" value="NZ_JAPQYE010000004.1"/>
</dbReference>
<evidence type="ECO:0000313" key="9">
    <source>
        <dbReference type="Proteomes" id="UP000193622"/>
    </source>
</evidence>
<dbReference type="Pfam" id="PF00364">
    <property type="entry name" value="Biotin_lipoyl"/>
    <property type="match status" value="1"/>
</dbReference>
<dbReference type="InterPro" id="IPR036625">
    <property type="entry name" value="E3-bd_dom_sf"/>
</dbReference>
<dbReference type="EMBL" id="JAPQYE010000004">
    <property type="protein sequence ID" value="MCZ0728404.1"/>
    <property type="molecule type" value="Genomic_DNA"/>
</dbReference>
<dbReference type="InterPro" id="IPR004167">
    <property type="entry name" value="PSBD"/>
</dbReference>
<feature type="domain" description="Peripheral subunit-binding (PSBD)" evidence="6">
    <location>
        <begin position="122"/>
        <end position="159"/>
    </location>
</feature>
<dbReference type="CDD" id="cd06849">
    <property type="entry name" value="lipoyl_domain"/>
    <property type="match status" value="1"/>
</dbReference>
<dbReference type="AlphaFoldDB" id="A0A1X1WLZ9"/>
<evidence type="ECO:0000313" key="7">
    <source>
        <dbReference type="EMBL" id="MCZ0728404.1"/>
    </source>
</evidence>
<dbReference type="Gene3D" id="4.10.320.10">
    <property type="entry name" value="E3-binding domain"/>
    <property type="match status" value="1"/>
</dbReference>
<reference evidence="7" key="2">
    <citation type="submission" date="2022-12" db="EMBL/GenBank/DDBJ databases">
        <title>Whole genome sequence of Mycolicibacterium iranicum strain SBH312.</title>
        <authorList>
            <person name="Jani J."/>
            <person name="Arifin Mustapha Z."/>
            <person name="Ahmed K."/>
            <person name="Kai Ling C."/>
        </authorList>
    </citation>
    <scope>NUCLEOTIDE SEQUENCE</scope>
    <source>
        <strain evidence="7">SBH312</strain>
    </source>
</reference>
<name>A0A1X1WLZ9_MYCIR</name>
<proteinExistence type="inferred from homology"/>
<dbReference type="PANTHER" id="PTHR23151">
    <property type="entry name" value="DIHYDROLIPOAMIDE ACETYL/SUCCINYL-TRANSFERASE-RELATED"/>
    <property type="match status" value="1"/>
</dbReference>
<dbReference type="SUPFAM" id="SSF52777">
    <property type="entry name" value="CoA-dependent acyltransferases"/>
    <property type="match status" value="1"/>
</dbReference>
<feature type="domain" description="Lipoyl-binding" evidence="5">
    <location>
        <begin position="2"/>
        <end position="77"/>
    </location>
</feature>
<evidence type="ECO:0000259" key="5">
    <source>
        <dbReference type="PROSITE" id="PS50968"/>
    </source>
</evidence>
<evidence type="ECO:0000259" key="6">
    <source>
        <dbReference type="PROSITE" id="PS51826"/>
    </source>
</evidence>
<dbReference type="Proteomes" id="UP000193622">
    <property type="component" value="Unassembled WGS sequence"/>
</dbReference>
<keyword evidence="10" id="KW-1185">Reference proteome</keyword>
<protein>
    <recommendedName>
        <fullName evidence="4">Dihydrolipoamide acetyltransferase component of pyruvate dehydrogenase complex</fullName>
        <ecNumber evidence="4">2.3.1.-</ecNumber>
    </recommendedName>
</protein>
<dbReference type="Gene3D" id="3.30.559.10">
    <property type="entry name" value="Chloramphenicol acetyltransferase-like domain"/>
    <property type="match status" value="1"/>
</dbReference>
<dbReference type="PROSITE" id="PS50968">
    <property type="entry name" value="BIOTINYL_LIPOYL"/>
    <property type="match status" value="1"/>
</dbReference>
<dbReference type="GO" id="GO:0016746">
    <property type="term" value="F:acyltransferase activity"/>
    <property type="evidence" value="ECO:0007669"/>
    <property type="project" value="UniProtKB-KW"/>
</dbReference>
<sequence length="403" mass="42271">MATVVRMPEVLANATEATIQTWLVSVGQQISVGDPIAEIETDKAVVEYAAEVEGVLTRLLADPGTPITVGDPIAVVTAPGETDEVDADVRDPESGAPVIEKVAERAEVSVQAPPSSNGRRLFATPLVRKIAREKGIDLASVTGTGPGGRIVRRDLDRLPSATVPVAAPPVEEKGSIEGDFIDVPLTAMRKAIARRLTESKTTVPHFYVTADCRVDALLDLRRAVNDTNTTKVSLNDFVVKAIAGSLVEVPDANAVWNGDSIRRFTGVDIAVAVAVDGGLLTPVLRGVDRLPISAISAQVGDLASRARAGKIKQPELEGGSFSVSNLGMYGVTEFSAILNPPHSGILAVGAAVQKPVVVDGELAVGTVMTVTLSADHRVIDGAVAAQWMAAFVRRIENPLTILI</sequence>
<dbReference type="EC" id="2.3.1.-" evidence="4"/>
<evidence type="ECO:0000313" key="8">
    <source>
        <dbReference type="EMBL" id="ORV87568.1"/>
    </source>
</evidence>
<evidence type="ECO:0000256" key="3">
    <source>
        <dbReference type="ARBA" id="ARBA00022823"/>
    </source>
</evidence>